<accession>A0A2M7WVX5</accession>
<comment type="caution">
    <text evidence="1">The sequence shown here is derived from an EMBL/GenBank/DDBJ whole genome shotgun (WGS) entry which is preliminary data.</text>
</comment>
<dbReference type="EMBL" id="PFXB01000126">
    <property type="protein sequence ID" value="PJA37171.1"/>
    <property type="molecule type" value="Genomic_DNA"/>
</dbReference>
<protein>
    <submittedName>
        <fullName evidence="1">Uncharacterized protein</fullName>
    </submittedName>
</protein>
<organism evidence="1 2">
    <name type="scientific">candidate division WWE3 bacterium CG_4_9_14_3_um_filter_43_9</name>
    <dbReference type="NCBI Taxonomy" id="1975082"/>
    <lineage>
        <taxon>Bacteria</taxon>
        <taxon>Katanobacteria</taxon>
    </lineage>
</organism>
<dbReference type="Proteomes" id="UP000230538">
    <property type="component" value="Unassembled WGS sequence"/>
</dbReference>
<evidence type="ECO:0000313" key="2">
    <source>
        <dbReference type="Proteomes" id="UP000230538"/>
    </source>
</evidence>
<gene>
    <name evidence="1" type="ORF">CO181_04635</name>
</gene>
<evidence type="ECO:0000313" key="1">
    <source>
        <dbReference type="EMBL" id="PJA37171.1"/>
    </source>
</evidence>
<dbReference type="AlphaFoldDB" id="A0A2M7WVX5"/>
<sequence length="181" mass="21537">MKLYRFSPIKNKSELWEAIKHIHFECHKLCKQSFGHYLPNAGNMGIFCHYDDEYERLIEIRKELTEQSDNSNQKYFQLYEPIIIPTRKDVPETTYTYLYIRKPDPYRHHVGDVDFYLEPEKYMELKQSLLAGKKINGARVFERTDLDMVELYNPDIDALAYVSTKQMAEKVRVKLSDATKL</sequence>
<proteinExistence type="predicted"/>
<name>A0A2M7WVX5_UNCKA</name>
<reference evidence="2" key="1">
    <citation type="submission" date="2017-09" db="EMBL/GenBank/DDBJ databases">
        <title>Depth-based differentiation of microbial function through sediment-hosted aquifers and enrichment of novel symbionts in the deep terrestrial subsurface.</title>
        <authorList>
            <person name="Probst A.J."/>
            <person name="Ladd B."/>
            <person name="Jarett J.K."/>
            <person name="Geller-Mcgrath D.E."/>
            <person name="Sieber C.M.K."/>
            <person name="Emerson J.B."/>
            <person name="Anantharaman K."/>
            <person name="Thomas B.C."/>
            <person name="Malmstrom R."/>
            <person name="Stieglmeier M."/>
            <person name="Klingl A."/>
            <person name="Woyke T."/>
            <person name="Ryan C.M."/>
            <person name="Banfield J.F."/>
        </authorList>
    </citation>
    <scope>NUCLEOTIDE SEQUENCE [LARGE SCALE GENOMIC DNA]</scope>
</reference>